<keyword evidence="4" id="KW-1185">Reference proteome</keyword>
<evidence type="ECO:0000256" key="1">
    <source>
        <dbReference type="SAM" id="MobiDB-lite"/>
    </source>
</evidence>
<keyword evidence="2" id="KW-0472">Membrane</keyword>
<dbReference type="EMBL" id="BAAAUX010000045">
    <property type="protein sequence ID" value="GAA2821410.1"/>
    <property type="molecule type" value="Genomic_DNA"/>
</dbReference>
<protein>
    <submittedName>
        <fullName evidence="3">Uncharacterized protein</fullName>
    </submittedName>
</protein>
<feature type="compositionally biased region" description="Pro residues" evidence="1">
    <location>
        <begin position="7"/>
        <end position="30"/>
    </location>
</feature>
<feature type="region of interest" description="Disordered" evidence="1">
    <location>
        <begin position="1"/>
        <end position="31"/>
    </location>
</feature>
<organism evidence="3 4">
    <name type="scientific">Saccharopolyspora taberi</name>
    <dbReference type="NCBI Taxonomy" id="60895"/>
    <lineage>
        <taxon>Bacteria</taxon>
        <taxon>Bacillati</taxon>
        <taxon>Actinomycetota</taxon>
        <taxon>Actinomycetes</taxon>
        <taxon>Pseudonocardiales</taxon>
        <taxon>Pseudonocardiaceae</taxon>
        <taxon>Saccharopolyspora</taxon>
    </lineage>
</organism>
<dbReference type="RefSeq" id="WP_344686298.1">
    <property type="nucleotide sequence ID" value="NZ_BAAAUX010000045.1"/>
</dbReference>
<evidence type="ECO:0000313" key="4">
    <source>
        <dbReference type="Proteomes" id="UP001500979"/>
    </source>
</evidence>
<reference evidence="3 4" key="1">
    <citation type="journal article" date="2019" name="Int. J. Syst. Evol. Microbiol.">
        <title>The Global Catalogue of Microorganisms (GCM) 10K type strain sequencing project: providing services to taxonomists for standard genome sequencing and annotation.</title>
        <authorList>
            <consortium name="The Broad Institute Genomics Platform"/>
            <consortium name="The Broad Institute Genome Sequencing Center for Infectious Disease"/>
            <person name="Wu L."/>
            <person name="Ma J."/>
        </authorList>
    </citation>
    <scope>NUCLEOTIDE SEQUENCE [LARGE SCALE GENOMIC DNA]</scope>
    <source>
        <strain evidence="3 4">JCM 9383</strain>
    </source>
</reference>
<comment type="caution">
    <text evidence="3">The sequence shown here is derived from an EMBL/GenBank/DDBJ whole genome shotgun (WGS) entry which is preliminary data.</text>
</comment>
<sequence>MTNPYQQQPPYPPRPPHPGFAPPGPPMPPPKKSRTGLIVTLCVAGVLVLALVVVSAVVLVQAPGGREPSAAEPQPLTSLPISPGSGPVPVYGGTRAPNVCSIVPVDLLKSQGWQLSPEETITERLPDPDHPAPQPVAQQPGGLLTGLSGCSVLFEQDAQVSFSVDAAPISDPGSMESDLRIAREHGSTSTTEGKWEILLDEENPGTPEGAYGYLTDRTSVVEFSIVSPTGTPHAKAVDVAKQALSEMIAKWDSAYAGASAGKYPAPFGEVPDPCAAIEPGDIDEVFHLQHSGVVDRTWSSSPVEVFKRGDNERIVYAESTCHQGSVAPRDDISARTGSIDVTLRTFPDAGKAAEQVEFYADPNSEISTTFGPATPLDASIGDGRAYLSPAFAKEHSIMFHVGRYVVSLAATEDSQLFDDEALRARLVPVAQQVAERLR</sequence>
<name>A0ABN3VR14_9PSEU</name>
<keyword evidence="2" id="KW-0812">Transmembrane</keyword>
<feature type="transmembrane region" description="Helical" evidence="2">
    <location>
        <begin position="37"/>
        <end position="60"/>
    </location>
</feature>
<evidence type="ECO:0000313" key="3">
    <source>
        <dbReference type="EMBL" id="GAA2821410.1"/>
    </source>
</evidence>
<proteinExistence type="predicted"/>
<evidence type="ECO:0000256" key="2">
    <source>
        <dbReference type="SAM" id="Phobius"/>
    </source>
</evidence>
<gene>
    <name evidence="3" type="ORF">GCM10010470_65850</name>
</gene>
<accession>A0ABN3VR14</accession>
<keyword evidence="2" id="KW-1133">Transmembrane helix</keyword>
<dbReference type="Proteomes" id="UP001500979">
    <property type="component" value="Unassembled WGS sequence"/>
</dbReference>